<gene>
    <name evidence="1" type="ORF">LOAG_03751</name>
</gene>
<dbReference type="InParanoid" id="A0A1S0U3P8"/>
<dbReference type="CTD" id="9941142"/>
<organism evidence="1">
    <name type="scientific">Loa loa</name>
    <name type="common">Eye worm</name>
    <name type="synonym">Filaria loa</name>
    <dbReference type="NCBI Taxonomy" id="7209"/>
    <lineage>
        <taxon>Eukaryota</taxon>
        <taxon>Metazoa</taxon>
        <taxon>Ecdysozoa</taxon>
        <taxon>Nematoda</taxon>
        <taxon>Chromadorea</taxon>
        <taxon>Rhabditida</taxon>
        <taxon>Spirurina</taxon>
        <taxon>Spiruromorpha</taxon>
        <taxon>Filarioidea</taxon>
        <taxon>Onchocercidae</taxon>
        <taxon>Loa</taxon>
    </lineage>
</organism>
<proteinExistence type="predicted"/>
<accession>A0A1S0U3P8</accession>
<dbReference type="KEGG" id="loa:LOAG_03751"/>
<dbReference type="GeneID" id="9941142"/>
<dbReference type="AlphaFoldDB" id="A0A1S0U3P8"/>
<protein>
    <submittedName>
        <fullName evidence="1">Uncharacterized protein</fullName>
    </submittedName>
</protein>
<evidence type="ECO:0000313" key="1">
    <source>
        <dbReference type="EMBL" id="EFO24737.1"/>
    </source>
</evidence>
<name>A0A1S0U3P8_LOALO</name>
<reference evidence="1" key="1">
    <citation type="submission" date="2012-04" db="EMBL/GenBank/DDBJ databases">
        <title>The Genome Sequence of Loa loa.</title>
        <authorList>
            <consortium name="The Broad Institute Genome Sequencing Platform"/>
            <consortium name="Broad Institute Genome Sequencing Center for Infectious Disease"/>
            <person name="Nutman T.B."/>
            <person name="Fink D.L."/>
            <person name="Russ C."/>
            <person name="Young S."/>
            <person name="Zeng Q."/>
            <person name="Gargeya S."/>
            <person name="Alvarado L."/>
            <person name="Berlin A."/>
            <person name="Chapman S.B."/>
            <person name="Chen Z."/>
            <person name="Freedman E."/>
            <person name="Gellesch M."/>
            <person name="Goldberg J."/>
            <person name="Griggs A."/>
            <person name="Gujja S."/>
            <person name="Heilman E.R."/>
            <person name="Heiman D."/>
            <person name="Howarth C."/>
            <person name="Mehta T."/>
            <person name="Neiman D."/>
            <person name="Pearson M."/>
            <person name="Roberts A."/>
            <person name="Saif S."/>
            <person name="Shea T."/>
            <person name="Shenoy N."/>
            <person name="Sisk P."/>
            <person name="Stolte C."/>
            <person name="Sykes S."/>
            <person name="White J."/>
            <person name="Yandava C."/>
            <person name="Haas B."/>
            <person name="Henn M.R."/>
            <person name="Nusbaum C."/>
            <person name="Birren B."/>
        </authorList>
    </citation>
    <scope>NUCLEOTIDE SEQUENCE [LARGE SCALE GENOMIC DNA]</scope>
</reference>
<sequence length="126" mass="14850">MAAFWQIANANSGTFWNNPDFRIMKHYGYMLKEPNSSDKGYQQFFTKYKTICHPVRDLLTWTNLIPVEQLKGKKINEPEYVLEVTLMAVLFYKTNRTKYYQSSIFFNHIIMPISSPDPLFSKIIVP</sequence>
<dbReference type="EMBL" id="JH712280">
    <property type="protein sequence ID" value="EFO24737.1"/>
    <property type="molecule type" value="Genomic_DNA"/>
</dbReference>
<dbReference type="RefSeq" id="XP_003139336.1">
    <property type="nucleotide sequence ID" value="XM_003139288.1"/>
</dbReference>